<dbReference type="Proteomes" id="UP001199044">
    <property type="component" value="Unassembled WGS sequence"/>
</dbReference>
<feature type="signal peptide" evidence="1">
    <location>
        <begin position="1"/>
        <end position="21"/>
    </location>
</feature>
<dbReference type="EMBL" id="JAIWIU010000032">
    <property type="protein sequence ID" value="MCA2015599.1"/>
    <property type="molecule type" value="Genomic_DNA"/>
</dbReference>
<sequence length="323" mass="34073">MKLAPMTAMLIAVLSPLSVQATTSVTPISACNDFSKIGDNPKGDYQITTNLNCDQTIEPLGIFKGTLDGQGHSISGLHLTGNGNVGLFAQLRDATVRNLTLSNISVTGTSTIQSIGVIAGFANNSHLIEVTIDNSTITAPVKVTHGAGMLAGNIEETTVDMVKVINSNLTVAHTNALGMLFGQTKDSQLTELVNSNNILTITNDKQEFVGGIVGNALSSSLTNIQSTDNLISAQILDKGNVGLLTGQLTNGSTLANAEIRSDVLDVPVENDQLNKGIAAGNILKPSKTAATLSNIQTYDIDEGLYWYNPRHDTDILTEQIIKN</sequence>
<comment type="caution">
    <text evidence="2">The sequence shown here is derived from an EMBL/GenBank/DDBJ whole genome shotgun (WGS) entry which is preliminary data.</text>
</comment>
<feature type="chain" id="PRO_5046938294" evidence="1">
    <location>
        <begin position="22"/>
        <end position="323"/>
    </location>
</feature>
<name>A0ABS7YIT9_9VIBR</name>
<gene>
    <name evidence="2" type="ORF">LDJ79_05715</name>
</gene>
<accession>A0ABS7YIT9</accession>
<organism evidence="2 3">
    <name type="scientific">Vibrio tritonius</name>
    <dbReference type="NCBI Taxonomy" id="1435069"/>
    <lineage>
        <taxon>Bacteria</taxon>
        <taxon>Pseudomonadati</taxon>
        <taxon>Pseudomonadota</taxon>
        <taxon>Gammaproteobacteria</taxon>
        <taxon>Vibrionales</taxon>
        <taxon>Vibrionaceae</taxon>
        <taxon>Vibrio</taxon>
    </lineage>
</organism>
<keyword evidence="3" id="KW-1185">Reference proteome</keyword>
<dbReference type="RefSeq" id="WP_225249901.1">
    <property type="nucleotide sequence ID" value="NZ_JAIWIU010000032.1"/>
</dbReference>
<proteinExistence type="predicted"/>
<evidence type="ECO:0000256" key="1">
    <source>
        <dbReference type="SAM" id="SignalP"/>
    </source>
</evidence>
<evidence type="ECO:0000313" key="3">
    <source>
        <dbReference type="Proteomes" id="UP001199044"/>
    </source>
</evidence>
<dbReference type="Gene3D" id="2.160.20.110">
    <property type="match status" value="1"/>
</dbReference>
<reference evidence="3" key="1">
    <citation type="submission" date="2023-07" db="EMBL/GenBank/DDBJ databases">
        <title>Molecular identification of indigenous halophilic bacteria isolated from red sea cost, biodegradation of synthetic dyes and assessment of degraded metabolite toxicity.</title>
        <authorList>
            <person name="Chaieb K."/>
            <person name="Altayb H.N."/>
        </authorList>
    </citation>
    <scope>NUCLEOTIDE SEQUENCE [LARGE SCALE GENOMIC DNA]</scope>
    <source>
        <strain evidence="3">K20</strain>
    </source>
</reference>
<evidence type="ECO:0000313" key="2">
    <source>
        <dbReference type="EMBL" id="MCA2015599.1"/>
    </source>
</evidence>
<keyword evidence="1" id="KW-0732">Signal</keyword>
<protein>
    <submittedName>
        <fullName evidence="2">Uncharacterized protein</fullName>
    </submittedName>
</protein>